<proteinExistence type="predicted"/>
<feature type="chain" id="PRO_5045496326" evidence="1">
    <location>
        <begin position="20"/>
        <end position="481"/>
    </location>
</feature>
<keyword evidence="4" id="KW-1185">Reference proteome</keyword>
<dbReference type="Proteomes" id="UP001596052">
    <property type="component" value="Unassembled WGS sequence"/>
</dbReference>
<keyword evidence="1" id="KW-0732">Signal</keyword>
<evidence type="ECO:0000256" key="1">
    <source>
        <dbReference type="SAM" id="SignalP"/>
    </source>
</evidence>
<dbReference type="InterPro" id="IPR010496">
    <property type="entry name" value="AL/BT2_dom"/>
</dbReference>
<evidence type="ECO:0000313" key="4">
    <source>
        <dbReference type="Proteomes" id="UP001596052"/>
    </source>
</evidence>
<feature type="domain" description="3-keto-alpha-glucoside-1,2-lyase/3-keto-2-hydroxy-glucal hydratase" evidence="2">
    <location>
        <begin position="289"/>
        <end position="479"/>
    </location>
</feature>
<name>A0ABW0KQU4_9BACT</name>
<feature type="domain" description="3-keto-alpha-glucoside-1,2-lyase/3-keto-2-hydroxy-glucal hydratase" evidence="2">
    <location>
        <begin position="27"/>
        <end position="270"/>
    </location>
</feature>
<evidence type="ECO:0000313" key="3">
    <source>
        <dbReference type="EMBL" id="MFC5455605.1"/>
    </source>
</evidence>
<accession>A0ABW0KQU4</accession>
<dbReference type="RefSeq" id="WP_377166853.1">
    <property type="nucleotide sequence ID" value="NZ_JBHSMQ010000004.1"/>
</dbReference>
<organism evidence="3 4">
    <name type="scientific">Prosthecobacter fluviatilis</name>
    <dbReference type="NCBI Taxonomy" id="445931"/>
    <lineage>
        <taxon>Bacteria</taxon>
        <taxon>Pseudomonadati</taxon>
        <taxon>Verrucomicrobiota</taxon>
        <taxon>Verrucomicrobiia</taxon>
        <taxon>Verrucomicrobiales</taxon>
        <taxon>Verrucomicrobiaceae</taxon>
        <taxon>Prosthecobacter</taxon>
    </lineage>
</organism>
<feature type="signal peptide" evidence="1">
    <location>
        <begin position="1"/>
        <end position="19"/>
    </location>
</feature>
<reference evidence="4" key="1">
    <citation type="journal article" date="2019" name="Int. J. Syst. Evol. Microbiol.">
        <title>The Global Catalogue of Microorganisms (GCM) 10K type strain sequencing project: providing services to taxonomists for standard genome sequencing and annotation.</title>
        <authorList>
            <consortium name="The Broad Institute Genomics Platform"/>
            <consortium name="The Broad Institute Genome Sequencing Center for Infectious Disease"/>
            <person name="Wu L."/>
            <person name="Ma J."/>
        </authorList>
    </citation>
    <scope>NUCLEOTIDE SEQUENCE [LARGE SCALE GENOMIC DNA]</scope>
    <source>
        <strain evidence="4">CGMCC 4.1469</strain>
    </source>
</reference>
<protein>
    <submittedName>
        <fullName evidence="3">DUF1080 domain-containing protein</fullName>
    </submittedName>
</protein>
<evidence type="ECO:0000259" key="2">
    <source>
        <dbReference type="Pfam" id="PF06439"/>
    </source>
</evidence>
<comment type="caution">
    <text evidence="3">The sequence shown here is derived from an EMBL/GenBank/DDBJ whole genome shotgun (WGS) entry which is preliminary data.</text>
</comment>
<dbReference type="EMBL" id="JBHSMQ010000004">
    <property type="protein sequence ID" value="MFC5455605.1"/>
    <property type="molecule type" value="Genomic_DNA"/>
</dbReference>
<gene>
    <name evidence="3" type="ORF">ACFQDI_12125</name>
</gene>
<dbReference type="Pfam" id="PF06439">
    <property type="entry name" value="3keto-disac_hyd"/>
    <property type="match status" value="2"/>
</dbReference>
<sequence length="481" mass="52878">MKRTLTLTLLLAAAAFCRAEDNVPPPGFTALFNGKDLSGWYGWGTQDPNDLWKMTPEELAAYKKKSIEGGLVDAKGNDKGDHVNAHWKVEDGQLVNDGKGLYLTTDKDYGDFELMVDYKMLPLGDSGIYLRGIPQVQIWDFTEKDEKAVALGKPFGSGGLWNNKSPEGKNPTKLMDKPLGEWNTFLIRMVGERVTVTFNGEVVVKNAVLENFFANRKAGYLAYGKKDAKAEAKPAEKMPNGFFPDPAFAKGPIQLQTHGSEIRWKNVYIREIPAEEANKELAGNWAEDGFKEYVNGKDLSNWQGAVDSYEVVDGAITCKPGKGGDLLTKDEFENGIIRVEFKLPPAGNNGIALRTPLGGHSASDGLELQVIDSDGYNAKQAAAGKKGLEPYQYHGSLYHCAGAKHGYLRPVGEWNFQEIQVDGQKIKVILNGTKILDVDIDKLDRSLIAHPPKGLDHTKGFIGFAGHSDPVVFRSFKVKAK</sequence>
<dbReference type="Gene3D" id="2.60.120.560">
    <property type="entry name" value="Exo-inulinase, domain 1"/>
    <property type="match status" value="2"/>
</dbReference>